<evidence type="ECO:0000259" key="2">
    <source>
        <dbReference type="Pfam" id="PF05036"/>
    </source>
</evidence>
<dbReference type="EMBL" id="SKFH01000026">
    <property type="protein sequence ID" value="TCZ68571.1"/>
    <property type="molecule type" value="Genomic_DNA"/>
</dbReference>
<dbReference type="Pfam" id="PF05036">
    <property type="entry name" value="SPOR"/>
    <property type="match status" value="1"/>
</dbReference>
<keyword evidence="4" id="KW-1185">Reference proteome</keyword>
<keyword evidence="1" id="KW-0732">Signal</keyword>
<feature type="chain" id="PRO_5020665866" evidence="1">
    <location>
        <begin position="19"/>
        <end position="141"/>
    </location>
</feature>
<dbReference type="Gene3D" id="3.30.70.1070">
    <property type="entry name" value="Sporulation related repeat"/>
    <property type="match status" value="1"/>
</dbReference>
<name>A0A4R4DWP5_9BACT</name>
<evidence type="ECO:0000313" key="3">
    <source>
        <dbReference type="EMBL" id="TCZ68571.1"/>
    </source>
</evidence>
<dbReference type="InterPro" id="IPR007730">
    <property type="entry name" value="SPOR-like_dom"/>
</dbReference>
<accession>A0A4R4DWP5</accession>
<sequence length="141" mass="15840">MKYLALLLTLFTFSAASAQSSVVVHKDPRVDLLAKRQGQINVAVRKASSRTAQGFRLLIISTTDRQAAIDAKSKIYTLYPELKAYLSYQSPYYKLKAGNFKTRAEADSYRKSLNAQFPKGVFVINDVVELKAEKETVEIED</sequence>
<dbReference type="AlphaFoldDB" id="A0A4R4DWP5"/>
<protein>
    <submittedName>
        <fullName evidence="3">SPOR domain-containing protein</fullName>
    </submittedName>
</protein>
<dbReference type="InterPro" id="IPR036680">
    <property type="entry name" value="SPOR-like_sf"/>
</dbReference>
<comment type="caution">
    <text evidence="3">The sequence shown here is derived from an EMBL/GenBank/DDBJ whole genome shotgun (WGS) entry which is preliminary data.</text>
</comment>
<dbReference type="Proteomes" id="UP000295164">
    <property type="component" value="Unassembled WGS sequence"/>
</dbReference>
<reference evidence="3 4" key="1">
    <citation type="submission" date="2019-03" db="EMBL/GenBank/DDBJ databases">
        <authorList>
            <person name="Kim M.K.M."/>
        </authorList>
    </citation>
    <scope>NUCLEOTIDE SEQUENCE [LARGE SCALE GENOMIC DNA]</scope>
    <source>
        <strain evidence="3 4">17J68-15</strain>
    </source>
</reference>
<dbReference type="OrthoDB" id="2473397at2"/>
<organism evidence="3 4">
    <name type="scientific">Flaviaesturariibacter aridisoli</name>
    <dbReference type="NCBI Taxonomy" id="2545761"/>
    <lineage>
        <taxon>Bacteria</taxon>
        <taxon>Pseudomonadati</taxon>
        <taxon>Bacteroidota</taxon>
        <taxon>Chitinophagia</taxon>
        <taxon>Chitinophagales</taxon>
        <taxon>Chitinophagaceae</taxon>
        <taxon>Flaviaestuariibacter</taxon>
    </lineage>
</organism>
<gene>
    <name evidence="3" type="ORF">E0486_13690</name>
</gene>
<proteinExistence type="predicted"/>
<evidence type="ECO:0000313" key="4">
    <source>
        <dbReference type="Proteomes" id="UP000295164"/>
    </source>
</evidence>
<dbReference type="RefSeq" id="WP_131852744.1">
    <property type="nucleotide sequence ID" value="NZ_SKFH01000026.1"/>
</dbReference>
<evidence type="ECO:0000256" key="1">
    <source>
        <dbReference type="SAM" id="SignalP"/>
    </source>
</evidence>
<feature type="domain" description="SPOR" evidence="2">
    <location>
        <begin position="54"/>
        <end position="123"/>
    </location>
</feature>
<dbReference type="GO" id="GO:0042834">
    <property type="term" value="F:peptidoglycan binding"/>
    <property type="evidence" value="ECO:0007669"/>
    <property type="project" value="InterPro"/>
</dbReference>
<feature type="signal peptide" evidence="1">
    <location>
        <begin position="1"/>
        <end position="18"/>
    </location>
</feature>